<evidence type="ECO:0000256" key="7">
    <source>
        <dbReference type="SAM" id="Phobius"/>
    </source>
</evidence>
<comment type="pathway">
    <text evidence="1">Pigment biosynthesis; anthocyanin biosynthesis.</text>
</comment>
<name>A0ABQ9M184_HEVBR</name>
<feature type="transmembrane region" description="Helical" evidence="7">
    <location>
        <begin position="18"/>
        <end position="36"/>
    </location>
</feature>
<dbReference type="PANTHER" id="PTHR11926">
    <property type="entry name" value="GLUCOSYL/GLUCURONOSYL TRANSFERASES"/>
    <property type="match status" value="1"/>
</dbReference>
<keyword evidence="9" id="KW-1185">Reference proteome</keyword>
<evidence type="ECO:0000256" key="5">
    <source>
        <dbReference type="RuleBase" id="RU003718"/>
    </source>
</evidence>
<dbReference type="InterPro" id="IPR002213">
    <property type="entry name" value="UDP_glucos_trans"/>
</dbReference>
<keyword evidence="3 5" id="KW-0808">Transferase</keyword>
<evidence type="ECO:0000256" key="1">
    <source>
        <dbReference type="ARBA" id="ARBA00004935"/>
    </source>
</evidence>
<evidence type="ECO:0000256" key="3">
    <source>
        <dbReference type="ARBA" id="ARBA00022679"/>
    </source>
</evidence>
<keyword evidence="7" id="KW-1133">Transmembrane helix</keyword>
<evidence type="ECO:0000313" key="8">
    <source>
        <dbReference type="EMBL" id="KAJ9173966.1"/>
    </source>
</evidence>
<dbReference type="InterPro" id="IPR035595">
    <property type="entry name" value="UDP_glycos_trans_CS"/>
</dbReference>
<dbReference type="Gene3D" id="3.40.50.2000">
    <property type="entry name" value="Glycogen Phosphorylase B"/>
    <property type="match status" value="2"/>
</dbReference>
<gene>
    <name evidence="8" type="ORF">P3X46_017048</name>
</gene>
<sequence>MIWGYNRKDFQTQIKGRLFIRIYILLNICALIYICAQERERILKELMGSEQRVAAETHVLTLPLPFQGHINPMLQFSKRLASKGLKVTLLSFTDKEWTKAAEHGSVNVQIIFDDTLFAEITDQEDTVYINNLYATVKRRLPEVVAKHGESGYPISCLVYDSLMPWAIDIATELGLLGATLFTQSLAVSNLYYEVHQGKLKVPVEKTAVAVEGMPPLEIHDLPTFLFDLENYPLSLKLSASQFSNIGEADWVFFNTFNSLEDEVLNLMARQCAIKPVGPTIPSMYTDKRVKDDKDYGLSLFKPDVESCMKWLDSREPCSVVYVSFGSLSILGERQMEEIACGLKMSCHYFLWVVRETEKEKFPSRFLDETSEKGLVVTWCPQLEVLAHKSVGCFMTHCGWNSTLEALSMGVPMVAMPQWADQTTNAKFVADVWRVGVRVKVDEEGIVTGTEIELRIREVMEEETAIEIRKNSEKWEKQAKEAVDEDGSSDKNIQEFVAKLICNSTSSS</sequence>
<comment type="similarity">
    <text evidence="2 5">Belongs to the UDP-glycosyltransferase family.</text>
</comment>
<evidence type="ECO:0000256" key="6">
    <source>
        <dbReference type="RuleBase" id="RU362057"/>
    </source>
</evidence>
<evidence type="ECO:0000313" key="9">
    <source>
        <dbReference type="Proteomes" id="UP001174677"/>
    </source>
</evidence>
<comment type="caution">
    <text evidence="8">The sequence shown here is derived from an EMBL/GenBank/DDBJ whole genome shotgun (WGS) entry which is preliminary data.</text>
</comment>
<keyword evidence="5" id="KW-0328">Glycosyltransferase</keyword>
<keyword evidence="7" id="KW-0472">Membrane</keyword>
<dbReference type="PROSITE" id="PS00375">
    <property type="entry name" value="UDPGT"/>
    <property type="match status" value="1"/>
</dbReference>
<protein>
    <recommendedName>
        <fullName evidence="6">Glycosyltransferase</fullName>
        <ecNumber evidence="6">2.4.1.-</ecNumber>
    </recommendedName>
</protein>
<proteinExistence type="inferred from homology"/>
<keyword evidence="7" id="KW-0812">Transmembrane</keyword>
<dbReference type="Proteomes" id="UP001174677">
    <property type="component" value="Chromosome 9"/>
</dbReference>
<dbReference type="CDD" id="cd03784">
    <property type="entry name" value="GT1_Gtf-like"/>
    <property type="match status" value="1"/>
</dbReference>
<dbReference type="Pfam" id="PF00201">
    <property type="entry name" value="UDPGT"/>
    <property type="match status" value="1"/>
</dbReference>
<evidence type="ECO:0000256" key="2">
    <source>
        <dbReference type="ARBA" id="ARBA00009995"/>
    </source>
</evidence>
<dbReference type="SUPFAM" id="SSF53756">
    <property type="entry name" value="UDP-Glycosyltransferase/glycogen phosphorylase"/>
    <property type="match status" value="1"/>
</dbReference>
<accession>A0ABQ9M184</accession>
<comment type="catalytic activity">
    <reaction evidence="4">
        <text>an anthocyanidin + UDP-alpha-D-glucose + H(+) = an anthocyanidin 3-O-beta-D-glucoside + UDP</text>
        <dbReference type="Rhea" id="RHEA:20093"/>
        <dbReference type="ChEBI" id="CHEBI:15378"/>
        <dbReference type="ChEBI" id="CHEBI:16307"/>
        <dbReference type="ChEBI" id="CHEBI:58223"/>
        <dbReference type="ChEBI" id="CHEBI:58885"/>
        <dbReference type="ChEBI" id="CHEBI:143576"/>
        <dbReference type="EC" id="2.4.1.115"/>
    </reaction>
</comment>
<reference evidence="8" key="1">
    <citation type="journal article" date="2023" name="Plant Biotechnol. J.">
        <title>Chromosome-level wild Hevea brasiliensis genome provides new tools for genomic-assisted breeding and valuable loci to elevate rubber yield.</title>
        <authorList>
            <person name="Cheng H."/>
            <person name="Song X."/>
            <person name="Hu Y."/>
            <person name="Wu T."/>
            <person name="Yang Q."/>
            <person name="An Z."/>
            <person name="Feng S."/>
            <person name="Deng Z."/>
            <person name="Wu W."/>
            <person name="Zeng X."/>
            <person name="Tu M."/>
            <person name="Wang X."/>
            <person name="Huang H."/>
        </authorList>
    </citation>
    <scope>NUCLEOTIDE SEQUENCE</scope>
    <source>
        <strain evidence="8">MT/VB/25A 57/8</strain>
    </source>
</reference>
<dbReference type="PANTHER" id="PTHR11926:SF1560">
    <property type="entry name" value="UDP-GLYCOSYLTRANSFERASE 74E1-RELATED"/>
    <property type="match status" value="1"/>
</dbReference>
<dbReference type="EMBL" id="JARPOI010000009">
    <property type="protein sequence ID" value="KAJ9173966.1"/>
    <property type="molecule type" value="Genomic_DNA"/>
</dbReference>
<dbReference type="EC" id="2.4.1.-" evidence="6"/>
<organism evidence="8 9">
    <name type="scientific">Hevea brasiliensis</name>
    <name type="common">Para rubber tree</name>
    <name type="synonym">Siphonia brasiliensis</name>
    <dbReference type="NCBI Taxonomy" id="3981"/>
    <lineage>
        <taxon>Eukaryota</taxon>
        <taxon>Viridiplantae</taxon>
        <taxon>Streptophyta</taxon>
        <taxon>Embryophyta</taxon>
        <taxon>Tracheophyta</taxon>
        <taxon>Spermatophyta</taxon>
        <taxon>Magnoliopsida</taxon>
        <taxon>eudicotyledons</taxon>
        <taxon>Gunneridae</taxon>
        <taxon>Pentapetalae</taxon>
        <taxon>rosids</taxon>
        <taxon>fabids</taxon>
        <taxon>Malpighiales</taxon>
        <taxon>Euphorbiaceae</taxon>
        <taxon>Crotonoideae</taxon>
        <taxon>Micrandreae</taxon>
        <taxon>Hevea</taxon>
    </lineage>
</organism>
<evidence type="ECO:0000256" key="4">
    <source>
        <dbReference type="ARBA" id="ARBA00047606"/>
    </source>
</evidence>